<dbReference type="PROSITE" id="PS50005">
    <property type="entry name" value="TPR"/>
    <property type="match status" value="1"/>
</dbReference>
<name>A0A0S7Y3D7_UNCSA</name>
<dbReference type="InterPro" id="IPR011990">
    <property type="entry name" value="TPR-like_helical_dom_sf"/>
</dbReference>
<evidence type="ECO:0000313" key="2">
    <source>
        <dbReference type="EMBL" id="KPJ69265.1"/>
    </source>
</evidence>
<feature type="repeat" description="TPR" evidence="1">
    <location>
        <begin position="221"/>
        <end position="254"/>
    </location>
</feature>
<organism evidence="2 3">
    <name type="scientific">candidate division WOR-1 bacterium DG_54_3</name>
    <dbReference type="NCBI Taxonomy" id="1703775"/>
    <lineage>
        <taxon>Bacteria</taxon>
        <taxon>Bacillati</taxon>
        <taxon>Saganbacteria</taxon>
    </lineage>
</organism>
<sequence>MPSFLLSPFLLILPAVTTAPGCGEIKEAIEQLVDVVECGVPEVRDKLKACGKSSENISLNHNLEYVGGQAPFLTCEQDYINEVVRATGKVLDKMINGDVYIELNLKFKPSESDGQPVTFEKTGMEYTACGGSITIEAGLWDSLWLSMFAREMIKELFWMLPVEKNPIPADIFEELPTILAYHALLRAEYVFEGEGWHGKQAWEWVHDNLLCGDGRNLEMPGLYEYELGYLYYKNNDYERAVELFQQVIDDRFPDSWWKAEAIYYLDECYKQLDS</sequence>
<dbReference type="EMBL" id="LIZX01000028">
    <property type="protein sequence ID" value="KPJ69265.1"/>
    <property type="molecule type" value="Genomic_DNA"/>
</dbReference>
<dbReference type="InterPro" id="IPR019734">
    <property type="entry name" value="TPR_rpt"/>
</dbReference>
<proteinExistence type="predicted"/>
<comment type="caution">
    <text evidence="2">The sequence shown here is derived from an EMBL/GenBank/DDBJ whole genome shotgun (WGS) entry which is preliminary data.</text>
</comment>
<evidence type="ECO:0000313" key="3">
    <source>
        <dbReference type="Proteomes" id="UP000051861"/>
    </source>
</evidence>
<dbReference type="AlphaFoldDB" id="A0A0S7Y3D7"/>
<dbReference type="Proteomes" id="UP000051861">
    <property type="component" value="Unassembled WGS sequence"/>
</dbReference>
<accession>A0A0S7Y3D7</accession>
<protein>
    <recommendedName>
        <fullName evidence="4">Tetratricopeptide repeat protein</fullName>
    </recommendedName>
</protein>
<keyword evidence="1" id="KW-0802">TPR repeat</keyword>
<dbReference type="Gene3D" id="1.25.40.10">
    <property type="entry name" value="Tetratricopeptide repeat domain"/>
    <property type="match status" value="1"/>
</dbReference>
<evidence type="ECO:0000256" key="1">
    <source>
        <dbReference type="PROSITE-ProRule" id="PRU00339"/>
    </source>
</evidence>
<reference evidence="2 3" key="1">
    <citation type="journal article" date="2015" name="Microbiome">
        <title>Genomic resolution of linkages in carbon, nitrogen, and sulfur cycling among widespread estuary sediment bacteria.</title>
        <authorList>
            <person name="Baker B.J."/>
            <person name="Lazar C.S."/>
            <person name="Teske A.P."/>
            <person name="Dick G.J."/>
        </authorList>
    </citation>
    <scope>NUCLEOTIDE SEQUENCE [LARGE SCALE GENOMIC DNA]</scope>
    <source>
        <strain evidence="2">DG_54_3</strain>
    </source>
</reference>
<evidence type="ECO:0008006" key="4">
    <source>
        <dbReference type="Google" id="ProtNLM"/>
    </source>
</evidence>
<gene>
    <name evidence="2" type="ORF">AMJ44_04315</name>
</gene>